<accession>A0A268NVB5</accession>
<comment type="caution">
    <text evidence="1">The sequence shown here is derived from an EMBL/GenBank/DDBJ whole genome shotgun (WGS) entry which is preliminary data.</text>
</comment>
<dbReference type="OMA" id="PIPVWSF"/>
<evidence type="ECO:0000313" key="2">
    <source>
        <dbReference type="Proteomes" id="UP000216207"/>
    </source>
</evidence>
<gene>
    <name evidence="1" type="ORF">CHH72_18550</name>
</gene>
<dbReference type="Pfam" id="PF04018">
    <property type="entry name" value="VCA0040-like"/>
    <property type="match status" value="1"/>
</dbReference>
<name>A0A268NVB5_SHOCL</name>
<organism evidence="1 2">
    <name type="scientific">Shouchella clausii</name>
    <name type="common">Alkalihalobacillus clausii</name>
    <dbReference type="NCBI Taxonomy" id="79880"/>
    <lineage>
        <taxon>Bacteria</taxon>
        <taxon>Bacillati</taxon>
        <taxon>Bacillota</taxon>
        <taxon>Bacilli</taxon>
        <taxon>Bacillales</taxon>
        <taxon>Bacillaceae</taxon>
        <taxon>Shouchella</taxon>
    </lineage>
</organism>
<dbReference type="AlphaFoldDB" id="A0A268NVB5"/>
<evidence type="ECO:0000313" key="1">
    <source>
        <dbReference type="EMBL" id="PAE87457.1"/>
    </source>
</evidence>
<dbReference type="PANTHER" id="PTHR37308:SF1">
    <property type="entry name" value="POLYPRENYL-PHOSPHATE TRANSPORTER"/>
    <property type="match status" value="1"/>
</dbReference>
<sequence length="273" mass="29849">MFNWKNVFRGAAMGITELVPGVSASTIAMLLGIYEKLLQAISDLTTGHIKRAFRFLIPLGIGMVAAVALFVKLIEYLLHVHNQPMMFLFAGLVLGILPFLWRSAHAETKHSFKPLHYVLMIGAFVLIAMTNFVGESNQAVMENLSLPDYVYLFFSGWLASTALVLPGISGSLVFLILGVYHTAIASLSTMNIPVIIAIGCGVVLGLLVTSRLVRFFLKTYTQATYSLMIGLVAGSLIVIVPTELPETFLYWLVSLMALLFGLVTALTFGKAER</sequence>
<dbReference type="RefSeq" id="WP_011246146.1">
    <property type="nucleotide sequence ID" value="NZ_BOQS01000021.1"/>
</dbReference>
<dbReference type="InterPro" id="IPR007163">
    <property type="entry name" value="VCA0040-like"/>
</dbReference>
<protein>
    <submittedName>
        <fullName evidence="1">DUF368 domain-containing protein</fullName>
    </submittedName>
</protein>
<proteinExistence type="predicted"/>
<dbReference type="Proteomes" id="UP000216207">
    <property type="component" value="Unassembled WGS sequence"/>
</dbReference>
<reference evidence="1 2" key="1">
    <citation type="submission" date="2017-07" db="EMBL/GenBank/DDBJ databases">
        <title>Isolation and whole genome analysis of endospore-forming bacteria from heroin.</title>
        <authorList>
            <person name="Kalinowski J."/>
            <person name="Ahrens B."/>
            <person name="Al-Dilaimi A."/>
            <person name="Winkler A."/>
            <person name="Wibberg D."/>
            <person name="Schleenbecker U."/>
            <person name="Ruckert C."/>
            <person name="Wolfel R."/>
            <person name="Grass G."/>
        </authorList>
    </citation>
    <scope>NUCLEOTIDE SEQUENCE [LARGE SCALE GENOMIC DNA]</scope>
    <source>
        <strain evidence="1 2">7539</strain>
    </source>
</reference>
<dbReference type="PANTHER" id="PTHR37308">
    <property type="entry name" value="INTEGRAL MEMBRANE PROTEIN"/>
    <property type="match status" value="1"/>
</dbReference>
<dbReference type="EMBL" id="NPCC01000034">
    <property type="protein sequence ID" value="PAE87457.1"/>
    <property type="molecule type" value="Genomic_DNA"/>
</dbReference>